<reference evidence="3" key="1">
    <citation type="submission" date="2021-02" db="EMBL/GenBank/DDBJ databases">
        <authorList>
            <person name="Nowell W R."/>
        </authorList>
    </citation>
    <scope>NUCLEOTIDE SEQUENCE</scope>
</reference>
<dbReference type="AlphaFoldDB" id="A0A816EP73"/>
<dbReference type="Proteomes" id="UP000663852">
    <property type="component" value="Unassembled WGS sequence"/>
</dbReference>
<feature type="compositionally biased region" description="Low complexity" evidence="1">
    <location>
        <begin position="63"/>
        <end position="78"/>
    </location>
</feature>
<dbReference type="EMBL" id="CAJNOJ010000480">
    <property type="protein sequence ID" value="CAF1462489.1"/>
    <property type="molecule type" value="Genomic_DNA"/>
</dbReference>
<comment type="caution">
    <text evidence="3">The sequence shown here is derived from an EMBL/GenBank/DDBJ whole genome shotgun (WGS) entry which is preliminary data.</text>
</comment>
<proteinExistence type="predicted"/>
<evidence type="ECO:0000256" key="1">
    <source>
        <dbReference type="SAM" id="MobiDB-lite"/>
    </source>
</evidence>
<feature type="region of interest" description="Disordered" evidence="1">
    <location>
        <begin position="21"/>
        <end position="43"/>
    </location>
</feature>
<dbReference type="Proteomes" id="UP000663828">
    <property type="component" value="Unassembled WGS sequence"/>
</dbReference>
<gene>
    <name evidence="2" type="ORF">EDS130_LOCUS40249</name>
    <name evidence="3" type="ORF">XAT740_LOCUS54900</name>
</gene>
<evidence type="ECO:0000313" key="2">
    <source>
        <dbReference type="EMBL" id="CAF1462489.1"/>
    </source>
</evidence>
<organism evidence="3 4">
    <name type="scientific">Adineta ricciae</name>
    <name type="common">Rotifer</name>
    <dbReference type="NCBI Taxonomy" id="249248"/>
    <lineage>
        <taxon>Eukaryota</taxon>
        <taxon>Metazoa</taxon>
        <taxon>Spiralia</taxon>
        <taxon>Gnathifera</taxon>
        <taxon>Rotifera</taxon>
        <taxon>Eurotatoria</taxon>
        <taxon>Bdelloidea</taxon>
        <taxon>Adinetida</taxon>
        <taxon>Adinetidae</taxon>
        <taxon>Adineta</taxon>
    </lineage>
</organism>
<sequence>MADEDVRKCVLNELNQATKTENAKTKYEDSVKQNAPSNVQKDLHDNKVWEETKSHALAHATNEAAATANAAKAQTQNTCKYSKKQ</sequence>
<dbReference type="EMBL" id="CAJNOR010010045">
    <property type="protein sequence ID" value="CAF1650646.1"/>
    <property type="molecule type" value="Genomic_DNA"/>
</dbReference>
<evidence type="ECO:0000313" key="3">
    <source>
        <dbReference type="EMBL" id="CAF1650646.1"/>
    </source>
</evidence>
<evidence type="ECO:0000313" key="4">
    <source>
        <dbReference type="Proteomes" id="UP000663828"/>
    </source>
</evidence>
<name>A0A816EP73_ADIRI</name>
<feature type="region of interest" description="Disordered" evidence="1">
    <location>
        <begin position="63"/>
        <end position="85"/>
    </location>
</feature>
<keyword evidence="4" id="KW-1185">Reference proteome</keyword>
<protein>
    <submittedName>
        <fullName evidence="3">Uncharacterized protein</fullName>
    </submittedName>
</protein>
<accession>A0A816EP73</accession>
<feature type="compositionally biased region" description="Basic and acidic residues" evidence="1">
    <location>
        <begin position="21"/>
        <end position="31"/>
    </location>
</feature>